<evidence type="ECO:0000313" key="5">
    <source>
        <dbReference type="Proteomes" id="UP001595912"/>
    </source>
</evidence>
<protein>
    <submittedName>
        <fullName evidence="4">DeoR family transcriptional regulator</fullName>
    </submittedName>
</protein>
<evidence type="ECO:0000256" key="2">
    <source>
        <dbReference type="ARBA" id="ARBA00023163"/>
    </source>
</evidence>
<evidence type="ECO:0000313" key="4">
    <source>
        <dbReference type="EMBL" id="MFC5002755.1"/>
    </source>
</evidence>
<dbReference type="RefSeq" id="WP_380121142.1">
    <property type="nucleotide sequence ID" value="NZ_JBHSIU010000045.1"/>
</dbReference>
<dbReference type="SMART" id="SM01134">
    <property type="entry name" value="DeoRC"/>
    <property type="match status" value="1"/>
</dbReference>
<dbReference type="PROSITE" id="PS51000">
    <property type="entry name" value="HTH_DEOR_2"/>
    <property type="match status" value="1"/>
</dbReference>
<gene>
    <name evidence="4" type="ORF">ACFPIJ_33625</name>
</gene>
<dbReference type="InterPro" id="IPR037171">
    <property type="entry name" value="NagB/RpiA_transferase-like"/>
</dbReference>
<dbReference type="Pfam" id="PF08220">
    <property type="entry name" value="HTH_DeoR"/>
    <property type="match status" value="1"/>
</dbReference>
<dbReference type="SMART" id="SM00420">
    <property type="entry name" value="HTH_DEOR"/>
    <property type="match status" value="1"/>
</dbReference>
<dbReference type="InterPro" id="IPR014036">
    <property type="entry name" value="DeoR-like_C"/>
</dbReference>
<keyword evidence="1" id="KW-0805">Transcription regulation</keyword>
<evidence type="ECO:0000259" key="3">
    <source>
        <dbReference type="PROSITE" id="PS51000"/>
    </source>
</evidence>
<evidence type="ECO:0000256" key="1">
    <source>
        <dbReference type="ARBA" id="ARBA00023015"/>
    </source>
</evidence>
<reference evidence="5" key="1">
    <citation type="journal article" date="2019" name="Int. J. Syst. Evol. Microbiol.">
        <title>The Global Catalogue of Microorganisms (GCM) 10K type strain sequencing project: providing services to taxonomists for standard genome sequencing and annotation.</title>
        <authorList>
            <consortium name="The Broad Institute Genomics Platform"/>
            <consortium name="The Broad Institute Genome Sequencing Center for Infectious Disease"/>
            <person name="Wu L."/>
            <person name="Ma J."/>
        </authorList>
    </citation>
    <scope>NUCLEOTIDE SEQUENCE [LARGE SCALE GENOMIC DNA]</scope>
    <source>
        <strain evidence="5">CGMCC 4.7152</strain>
    </source>
</reference>
<proteinExistence type="predicted"/>
<dbReference type="InterPro" id="IPR036390">
    <property type="entry name" value="WH_DNA-bd_sf"/>
</dbReference>
<dbReference type="PRINTS" id="PR00037">
    <property type="entry name" value="HTHLACR"/>
</dbReference>
<dbReference type="EMBL" id="JBHSIU010000045">
    <property type="protein sequence ID" value="MFC5002755.1"/>
    <property type="molecule type" value="Genomic_DNA"/>
</dbReference>
<dbReference type="SUPFAM" id="SSF100950">
    <property type="entry name" value="NagB/RpiA/CoA transferase-like"/>
    <property type="match status" value="1"/>
</dbReference>
<dbReference type="PANTHER" id="PTHR30363:SF44">
    <property type="entry name" value="AGA OPERON TRANSCRIPTIONAL REPRESSOR-RELATED"/>
    <property type="match status" value="1"/>
</dbReference>
<keyword evidence="5" id="KW-1185">Reference proteome</keyword>
<dbReference type="InterPro" id="IPR050313">
    <property type="entry name" value="Carb_Metab_HTH_regulators"/>
</dbReference>
<dbReference type="Pfam" id="PF00455">
    <property type="entry name" value="DeoRC"/>
    <property type="match status" value="1"/>
</dbReference>
<keyword evidence="2" id="KW-0804">Transcription</keyword>
<dbReference type="InterPro" id="IPR001034">
    <property type="entry name" value="DeoR_HTH"/>
</dbReference>
<dbReference type="Proteomes" id="UP001595912">
    <property type="component" value="Unassembled WGS sequence"/>
</dbReference>
<feature type="domain" description="HTH deoR-type" evidence="3">
    <location>
        <begin position="3"/>
        <end position="58"/>
    </location>
</feature>
<name>A0ABV9W595_9ACTN</name>
<comment type="caution">
    <text evidence="4">The sequence shown here is derived from an EMBL/GenBank/DDBJ whole genome shotgun (WGS) entry which is preliminary data.</text>
</comment>
<dbReference type="PANTHER" id="PTHR30363">
    <property type="entry name" value="HTH-TYPE TRANSCRIPTIONAL REGULATOR SRLR-RELATED"/>
    <property type="match status" value="1"/>
</dbReference>
<organism evidence="4 5">
    <name type="scientific">Dactylosporangium cerinum</name>
    <dbReference type="NCBI Taxonomy" id="1434730"/>
    <lineage>
        <taxon>Bacteria</taxon>
        <taxon>Bacillati</taxon>
        <taxon>Actinomycetota</taxon>
        <taxon>Actinomycetes</taxon>
        <taxon>Micromonosporales</taxon>
        <taxon>Micromonosporaceae</taxon>
        <taxon>Dactylosporangium</taxon>
    </lineage>
</organism>
<dbReference type="SUPFAM" id="SSF46785">
    <property type="entry name" value="Winged helix' DNA-binding domain"/>
    <property type="match status" value="1"/>
</dbReference>
<accession>A0ABV9W595</accession>
<sequence>MVVEMRRAEILAIARRSGGVGLRELSSRFCVSIPTIRRDLAVLAARGLLCRVHGGAIPLASAPAGRRSTADLQAAASLVEAGMAIGLSGWRRAAALAGLIADVPDLTVVTPMLAVARAVRAGGPTLLVIGGVRTPSGSHAGPLAEDALHGLHLDIAFVEPTTSGDALAAATDDALLRRAARRVLL</sequence>